<dbReference type="EMBL" id="JAPHNI010000017">
    <property type="protein sequence ID" value="KAJ8118496.1"/>
    <property type="molecule type" value="Genomic_DNA"/>
</dbReference>
<reference evidence="1" key="1">
    <citation type="submission" date="2022-11" db="EMBL/GenBank/DDBJ databases">
        <title>Genome Sequence of Boeremia exigua.</title>
        <authorList>
            <person name="Buettner E."/>
        </authorList>
    </citation>
    <scope>NUCLEOTIDE SEQUENCE</scope>
    <source>
        <strain evidence="1">CU02</strain>
    </source>
</reference>
<comment type="caution">
    <text evidence="1">The sequence shown here is derived from an EMBL/GenBank/DDBJ whole genome shotgun (WGS) entry which is preliminary data.</text>
</comment>
<protein>
    <submittedName>
        <fullName evidence="1">Uncharacterized protein</fullName>
    </submittedName>
</protein>
<gene>
    <name evidence="1" type="ORF">OPT61_g537</name>
</gene>
<sequence length="573" mass="61075">MNTPLCCQALRVDARPAVKANVQHSSGGVAPRSRGLQPIASPGAVVQVGPTWSANISTPHTSDVCGSHWASWISVPASTACALSPRVPNTSAIMNNMAALADTLTASGGPESAGFLNDIVEQLWPNINVAGCRMVKEIVEPILASTLPGPLANLRFTKLDLGHVPLRLGAVDVHKTTMGGIKLDMDVVWESKSDIELDGSMVPKIGIEHVHLKGRLSVLLAPLTNVIPLIGAAQVAFINPPELSLDFTDAANIADLGIISGTIRKTILSIIGGMAVLPNRFLVKLDNSNDWFKTYQPHLGVVRLTIERAIGISGPKKSGAKRLLAKIVKDIPDCYCKVNVGAEEEWRTATKKNDHDPEWNETHDFLVADFEQNITLDVQDDDLGADDDIGIGSISVKDILLGGGTKEIALTHKGEHTDARVTVHAKFFHFISDSQALSATQSEGEGQICGIATVLVASALGLQGQRDELQPSVKISWGGKEFRTAIKTYTPGTDIFNPNFDQAFRIPITGELLNSGAPFRISLFNKEAETGAIEIPFADVQNGQDLGVADAYDVGSGATVRVAISVRGLQLAE</sequence>
<accession>A0ACC2ITJ2</accession>
<evidence type="ECO:0000313" key="2">
    <source>
        <dbReference type="Proteomes" id="UP001153331"/>
    </source>
</evidence>
<name>A0ACC2ITJ2_9PLEO</name>
<proteinExistence type="predicted"/>
<evidence type="ECO:0000313" key="1">
    <source>
        <dbReference type="EMBL" id="KAJ8118496.1"/>
    </source>
</evidence>
<dbReference type="Proteomes" id="UP001153331">
    <property type="component" value="Unassembled WGS sequence"/>
</dbReference>
<organism evidence="1 2">
    <name type="scientific">Boeremia exigua</name>
    <dbReference type="NCBI Taxonomy" id="749465"/>
    <lineage>
        <taxon>Eukaryota</taxon>
        <taxon>Fungi</taxon>
        <taxon>Dikarya</taxon>
        <taxon>Ascomycota</taxon>
        <taxon>Pezizomycotina</taxon>
        <taxon>Dothideomycetes</taxon>
        <taxon>Pleosporomycetidae</taxon>
        <taxon>Pleosporales</taxon>
        <taxon>Pleosporineae</taxon>
        <taxon>Didymellaceae</taxon>
        <taxon>Boeremia</taxon>
    </lineage>
</organism>
<keyword evidence="2" id="KW-1185">Reference proteome</keyword>